<sequence>MFSGEITNETEPLFLLIYEPVYATSWHTRRITAILSSWNPSRLESQLRSFIQMGQSAVLMSTTRRPAWRRISSNKLPLAFRNTIRVFSFQQSIHTHVKLYERDVTIKTILVMRKANFTIAIPFDRTHREQTLGAPTSLDSWRTYPQTYRKGTCRHPSATIDDYTNYILNSKELQQPSSAGRRENYKTPDTPRVRDPLVKGGEIPLPRTDYQETPLSDIPTTQGAVNASRDVYFAVTPPEKILQKWSETGLADCSNPHIGCSRQKIVPAGWFKSGFRNSKRGERCVLPVGLVGVFSFLHYFIPSLLQLYLTSPASELKTLNFKGYPTISWLGLSKTSRLTRSFFEPPTENRSHFCFISNRASGCRETTPSSAALVYFFYVENCEGRNKAKENSAFGKPREACGTPAPGAAERCLVASTGNEFSLAHSGTFHTSLRYSRAASSCINVRPQPEQNLMFSWLNNRICDAHGERDKYSEAITNLAIAFLLAYNQDDPGSIPGRVTPDFRMWESCQMIPLVGVFSRWSPVFNALSFRRCSILTSIALIGSQDLVVKSRPNLFTSLSTFSRIKKLSKASAITVQVKTVTIVDIYEQVCILPDIFDDVGANAGEERWRYGIHGMQMVIAGLLGVNPPAHGNVRNVSHMRNIGRNATPQALHRARGLYRLPTHLSTPLMVSVETATEPMRVIEVGMEQLRNERAGAEALRALEEPSSEIFRNETDMQIRKAPGLRLVSPDARPSRGDAMDATGEKCRFRGAHCWVIDECPGPAVSTIFLPSLLPSSFLLLALLYPANVYPCSSCGSNPRVKAPASNPFVVWFTSWRRVDVQPQIRVSFLIAVLSQLPCSPSSQSERAWLHIYVATNGETTPTPVQTCMTSHESSLCNGSRACPSFYVSSLCSAVDIQSVTCISRRGKIYRKCKLPSINGASVGQWLDYSPPPPRRAGFDSRRGHIQIFACGNRARRCRWLAGFIGVLPVSPALAFRRCSILTRLASPSPALKTSMTKAAQIFSTSLHLRETNRAVRTLLKETNISVYLQVALSEEISATLNINVLRADEGEARRGWSCAVIKLRAKREIPEKNLPTPRFPHTKIQKGPRRKSNPFRLGSREAFPFPSEGASCAHIIEDRRQGVRVHCNANRSGQRRERYISERCPEDTLVWLRGSSVDDPAAVHVLVFGTLSGCAVCGLDGPHSQTGFNCRSCHPRFSQVGIVADDTADRRVFSEISVPPPLHPGAAPFSPHFSHTGSQDLEPPKSLNSTKCKECDWFILLGVGSFLIRRGEDNRAVPETLIQNHSCNKETLIQNHSCNKETLIQNHSCNKETLIQNHSCNKETLIQNHSCNKETLIQNHSCNKETLIQNHSCNKETLIQNHSCNKETLIQNHSCNKETLIQNHSCNKETLIQNHSCNKETLIQNHVCPPYSLKLGCNSRFRMPSGFEAYRLL</sequence>
<feature type="compositionally biased region" description="Basic and acidic residues" evidence="1">
    <location>
        <begin position="180"/>
        <end position="197"/>
    </location>
</feature>
<evidence type="ECO:0000256" key="1">
    <source>
        <dbReference type="SAM" id="MobiDB-lite"/>
    </source>
</evidence>
<feature type="region of interest" description="Disordered" evidence="1">
    <location>
        <begin position="1225"/>
        <end position="1246"/>
    </location>
</feature>
<accession>A0ABQ9GN75</accession>
<evidence type="ECO:0000313" key="2">
    <source>
        <dbReference type="EMBL" id="KAJ8873457.1"/>
    </source>
</evidence>
<organism evidence="2 3">
    <name type="scientific">Dryococelus australis</name>
    <dbReference type="NCBI Taxonomy" id="614101"/>
    <lineage>
        <taxon>Eukaryota</taxon>
        <taxon>Metazoa</taxon>
        <taxon>Ecdysozoa</taxon>
        <taxon>Arthropoda</taxon>
        <taxon>Hexapoda</taxon>
        <taxon>Insecta</taxon>
        <taxon>Pterygota</taxon>
        <taxon>Neoptera</taxon>
        <taxon>Polyneoptera</taxon>
        <taxon>Phasmatodea</taxon>
        <taxon>Verophasmatodea</taxon>
        <taxon>Anareolatae</taxon>
        <taxon>Phasmatidae</taxon>
        <taxon>Eurycanthinae</taxon>
        <taxon>Dryococelus</taxon>
    </lineage>
</organism>
<proteinExistence type="predicted"/>
<dbReference type="EMBL" id="JARBHB010000010">
    <property type="protein sequence ID" value="KAJ8873457.1"/>
    <property type="molecule type" value="Genomic_DNA"/>
</dbReference>
<feature type="compositionally biased region" description="Polar residues" evidence="1">
    <location>
        <begin position="211"/>
        <end position="221"/>
    </location>
</feature>
<reference evidence="2 3" key="1">
    <citation type="submission" date="2023-02" db="EMBL/GenBank/DDBJ databases">
        <title>LHISI_Scaffold_Assembly.</title>
        <authorList>
            <person name="Stuart O.P."/>
            <person name="Cleave R."/>
            <person name="Magrath M.J.L."/>
            <person name="Mikheyev A.S."/>
        </authorList>
    </citation>
    <scope>NUCLEOTIDE SEQUENCE [LARGE SCALE GENOMIC DNA]</scope>
    <source>
        <strain evidence="2">Daus_M_001</strain>
        <tissue evidence="2">Leg muscle</tissue>
    </source>
</reference>
<name>A0ABQ9GN75_9NEOP</name>
<feature type="region of interest" description="Disordered" evidence="1">
    <location>
        <begin position="172"/>
        <end position="221"/>
    </location>
</feature>
<keyword evidence="3" id="KW-1185">Reference proteome</keyword>
<feature type="compositionally biased region" description="Basic residues" evidence="1">
    <location>
        <begin position="1081"/>
        <end position="1094"/>
    </location>
</feature>
<evidence type="ECO:0000313" key="3">
    <source>
        <dbReference type="Proteomes" id="UP001159363"/>
    </source>
</evidence>
<protein>
    <submittedName>
        <fullName evidence="2">Uncharacterized protein</fullName>
    </submittedName>
</protein>
<dbReference type="Proteomes" id="UP001159363">
    <property type="component" value="Chromosome 9"/>
</dbReference>
<gene>
    <name evidence="2" type="ORF">PR048_024274</name>
</gene>
<feature type="region of interest" description="Disordered" evidence="1">
    <location>
        <begin position="1073"/>
        <end position="1098"/>
    </location>
</feature>
<comment type="caution">
    <text evidence="2">The sequence shown here is derived from an EMBL/GenBank/DDBJ whole genome shotgun (WGS) entry which is preliminary data.</text>
</comment>